<accession>A0A8H7UV24</accession>
<dbReference type="OrthoDB" id="1882547at2759"/>
<sequence>MDTQPALITDKERYLAYLPHSGLSNQRIELSNALLLAYMLNRTLIIPPAFLGTVFGWMPREKLTERLDWLTTPKDFHKLCQQPTPGKLASYTQHSRCEEYRHFGTIAWSDLHDFRPLQEAGIKIKFQSIVSMKQIRQDLQIINDDDIYIHHDIQLYDWRLYENKTEAVGLLQNGLNYFDSFAGRRYYKVFLPRHFQRRREKLVYLAGIFGSTRFTIIQPEHKAMRQLIADVLHYRLDTPLGETVNAIVNYLGGKSSFMSVHFRTSDKPFKKEVSANLKQFVKNMTEIVGGGVNDGNSSRACVRIRDDQEQDLTLLGKGVNVYIATDHKDPRGEKSELLPWFEQFPCTTTLSDLPDHLFQPLNKLRDLVSPVRPLKSFLIPIVDAMVAAHARRILTTPRSTFSKYIEELHKAWI</sequence>
<evidence type="ECO:0000313" key="1">
    <source>
        <dbReference type="EMBL" id="KAG2195142.1"/>
    </source>
</evidence>
<dbReference type="GO" id="GO:0016740">
    <property type="term" value="F:transferase activity"/>
    <property type="evidence" value="ECO:0007669"/>
    <property type="project" value="UniProtKB-KW"/>
</dbReference>
<gene>
    <name evidence="1" type="ORF">INT47_006591</name>
</gene>
<dbReference type="PANTHER" id="PTHR36050:SF1">
    <property type="entry name" value="O-FUCOSYLTRANSFERASE 30"/>
    <property type="match status" value="1"/>
</dbReference>
<protein>
    <recommendedName>
        <fullName evidence="3">O-fucosyltransferase family protein</fullName>
    </recommendedName>
</protein>
<evidence type="ECO:0000313" key="2">
    <source>
        <dbReference type="Proteomes" id="UP000603453"/>
    </source>
</evidence>
<keyword evidence="2" id="KW-1185">Reference proteome</keyword>
<dbReference type="AlphaFoldDB" id="A0A8H7UV24"/>
<dbReference type="PANTHER" id="PTHR36050">
    <property type="entry name" value="O-FUCOSYLTRANSFERASE 30"/>
    <property type="match status" value="1"/>
</dbReference>
<reference evidence="1" key="1">
    <citation type="submission" date="2020-12" db="EMBL/GenBank/DDBJ databases">
        <title>Metabolic potential, ecology and presence of endohyphal bacteria is reflected in genomic diversity of Mucoromycotina.</title>
        <authorList>
            <person name="Muszewska A."/>
            <person name="Okrasinska A."/>
            <person name="Steczkiewicz K."/>
            <person name="Drgas O."/>
            <person name="Orlowska M."/>
            <person name="Perlinska-Lenart U."/>
            <person name="Aleksandrzak-Piekarczyk T."/>
            <person name="Szatraj K."/>
            <person name="Zielenkiewicz U."/>
            <person name="Pilsyk S."/>
            <person name="Malc E."/>
            <person name="Mieczkowski P."/>
            <person name="Kruszewska J.S."/>
            <person name="Biernat P."/>
            <person name="Pawlowska J."/>
        </authorList>
    </citation>
    <scope>NUCLEOTIDE SEQUENCE</scope>
    <source>
        <strain evidence="1">WA0000017839</strain>
    </source>
</reference>
<proteinExistence type="predicted"/>
<evidence type="ECO:0008006" key="3">
    <source>
        <dbReference type="Google" id="ProtNLM"/>
    </source>
</evidence>
<comment type="caution">
    <text evidence="1">The sequence shown here is derived from an EMBL/GenBank/DDBJ whole genome shotgun (WGS) entry which is preliminary data.</text>
</comment>
<dbReference type="GO" id="GO:0006004">
    <property type="term" value="P:fucose metabolic process"/>
    <property type="evidence" value="ECO:0007669"/>
    <property type="project" value="UniProtKB-KW"/>
</dbReference>
<dbReference type="EMBL" id="JAEPRD010000178">
    <property type="protein sequence ID" value="KAG2195142.1"/>
    <property type="molecule type" value="Genomic_DNA"/>
</dbReference>
<name>A0A8H7UV24_9FUNG</name>
<dbReference type="Gene3D" id="3.40.50.11350">
    <property type="match status" value="1"/>
</dbReference>
<organism evidence="1 2">
    <name type="scientific">Mucor saturninus</name>
    <dbReference type="NCBI Taxonomy" id="64648"/>
    <lineage>
        <taxon>Eukaryota</taxon>
        <taxon>Fungi</taxon>
        <taxon>Fungi incertae sedis</taxon>
        <taxon>Mucoromycota</taxon>
        <taxon>Mucoromycotina</taxon>
        <taxon>Mucoromycetes</taxon>
        <taxon>Mucorales</taxon>
        <taxon>Mucorineae</taxon>
        <taxon>Mucoraceae</taxon>
        <taxon>Mucor</taxon>
    </lineage>
</organism>
<dbReference type="Proteomes" id="UP000603453">
    <property type="component" value="Unassembled WGS sequence"/>
</dbReference>